<evidence type="ECO:0000256" key="1">
    <source>
        <dbReference type="SAM" id="Phobius"/>
    </source>
</evidence>
<dbReference type="PANTHER" id="PTHR23028:SF53">
    <property type="entry name" value="ACYL_TRANSF_3 DOMAIN-CONTAINING PROTEIN"/>
    <property type="match status" value="1"/>
</dbReference>
<evidence type="ECO:0000313" key="3">
    <source>
        <dbReference type="EMBL" id="MDR7088668.1"/>
    </source>
</evidence>
<dbReference type="Proteomes" id="UP001253595">
    <property type="component" value="Unassembled WGS sequence"/>
</dbReference>
<organism evidence="3 4">
    <name type="scientific">Cellvibrio fibrivorans</name>
    <dbReference type="NCBI Taxonomy" id="126350"/>
    <lineage>
        <taxon>Bacteria</taxon>
        <taxon>Pseudomonadati</taxon>
        <taxon>Pseudomonadota</taxon>
        <taxon>Gammaproteobacteria</taxon>
        <taxon>Cellvibrionales</taxon>
        <taxon>Cellvibrionaceae</taxon>
        <taxon>Cellvibrio</taxon>
    </lineage>
</organism>
<comment type="caution">
    <text evidence="3">The sequence shown here is derived from an EMBL/GenBank/DDBJ whole genome shotgun (WGS) entry which is preliminary data.</text>
</comment>
<feature type="transmembrane region" description="Helical" evidence="1">
    <location>
        <begin position="238"/>
        <end position="258"/>
    </location>
</feature>
<reference evidence="3 4" key="1">
    <citation type="submission" date="2023-07" db="EMBL/GenBank/DDBJ databases">
        <title>Sorghum-associated microbial communities from plants grown in Nebraska, USA.</title>
        <authorList>
            <person name="Schachtman D."/>
        </authorList>
    </citation>
    <scope>NUCLEOTIDE SEQUENCE [LARGE SCALE GENOMIC DNA]</scope>
    <source>
        <strain evidence="3 4">BE190</strain>
    </source>
</reference>
<feature type="transmembrane region" description="Helical" evidence="1">
    <location>
        <begin position="295"/>
        <end position="324"/>
    </location>
</feature>
<keyword evidence="1" id="KW-0472">Membrane</keyword>
<feature type="transmembrane region" description="Helical" evidence="1">
    <location>
        <begin position="12"/>
        <end position="31"/>
    </location>
</feature>
<feature type="domain" description="Acyltransferase 3" evidence="2">
    <location>
        <begin position="14"/>
        <end position="320"/>
    </location>
</feature>
<dbReference type="Pfam" id="PF01757">
    <property type="entry name" value="Acyl_transf_3"/>
    <property type="match status" value="1"/>
</dbReference>
<dbReference type="PANTHER" id="PTHR23028">
    <property type="entry name" value="ACETYLTRANSFERASE"/>
    <property type="match status" value="1"/>
</dbReference>
<dbReference type="InterPro" id="IPR002656">
    <property type="entry name" value="Acyl_transf_3_dom"/>
</dbReference>
<keyword evidence="1" id="KW-1133">Transmembrane helix</keyword>
<feature type="transmembrane region" description="Helical" evidence="1">
    <location>
        <begin position="178"/>
        <end position="202"/>
    </location>
</feature>
<dbReference type="EMBL" id="JAVDVX010000001">
    <property type="protein sequence ID" value="MDR7088668.1"/>
    <property type="molecule type" value="Genomic_DNA"/>
</dbReference>
<dbReference type="InterPro" id="IPR050879">
    <property type="entry name" value="Acyltransferase_3"/>
</dbReference>
<accession>A0ABU1UU00</accession>
<feature type="transmembrane region" description="Helical" evidence="1">
    <location>
        <begin position="51"/>
        <end position="70"/>
    </location>
</feature>
<keyword evidence="1" id="KW-0812">Transmembrane</keyword>
<gene>
    <name evidence="3" type="ORF">J2X05_000671</name>
</gene>
<dbReference type="RefSeq" id="WP_310068587.1">
    <property type="nucleotide sequence ID" value="NZ_JAVDVX010000001.1"/>
</dbReference>
<evidence type="ECO:0000259" key="2">
    <source>
        <dbReference type="Pfam" id="PF01757"/>
    </source>
</evidence>
<feature type="transmembrane region" description="Helical" evidence="1">
    <location>
        <begin position="82"/>
        <end position="102"/>
    </location>
</feature>
<protein>
    <submittedName>
        <fullName evidence="3">Peptidoglycan/LPS O-acetylase OafA/YrhL</fullName>
    </submittedName>
</protein>
<sequence>MNKIGIVEARIGILDPLRFVAALLVMFYHYLPFIQKKIGTNNVNFFEYGYLGVNFFFLLSGFVIMASAQNRSAIKFALLRALRLYPAFIVCLLITLFILHVLDFPLASTTAIFLNGLIINDYFGVPNIDGVYWTLQAELKFYACIFLLILFGQIHHYKLWLSAWLLMAVAHHFTKQPFFMGWFISPSYSFCFIGGISAYLIFNNPKSWYAISIFITAMVFAIIKSCGQIDGFVRAVELWDRVVVGVLTFLFFLFFFFLHNINRYFKYTKLMAVFGGMSYPLYLLHGKAGTSVLGFLSGVLGALESLFVTIILVLATSFFVHYAIEKPLFRAVRHKVN</sequence>
<evidence type="ECO:0000313" key="4">
    <source>
        <dbReference type="Proteomes" id="UP001253595"/>
    </source>
</evidence>
<feature type="transmembrane region" description="Helical" evidence="1">
    <location>
        <begin position="139"/>
        <end position="157"/>
    </location>
</feature>
<name>A0ABU1UU00_9GAMM</name>
<feature type="transmembrane region" description="Helical" evidence="1">
    <location>
        <begin position="208"/>
        <end position="226"/>
    </location>
</feature>
<keyword evidence="4" id="KW-1185">Reference proteome</keyword>
<proteinExistence type="predicted"/>